<dbReference type="Pfam" id="PF13843">
    <property type="entry name" value="DDE_Tnp_1_7"/>
    <property type="match status" value="1"/>
</dbReference>
<dbReference type="PANTHER" id="PTHR46599">
    <property type="entry name" value="PIGGYBAC TRANSPOSABLE ELEMENT-DERIVED PROTEIN 4"/>
    <property type="match status" value="1"/>
</dbReference>
<feature type="domain" description="PiggyBac transposable element-derived protein" evidence="1">
    <location>
        <begin position="151"/>
        <end position="257"/>
    </location>
</feature>
<comment type="caution">
    <text evidence="2">The sequence shown here is derived from an EMBL/GenBank/DDBJ whole genome shotgun (WGS) entry which is preliminary data.</text>
</comment>
<dbReference type="EMBL" id="NCKW01004868">
    <property type="protein sequence ID" value="POM74441.1"/>
    <property type="molecule type" value="Genomic_DNA"/>
</dbReference>
<dbReference type="PANTHER" id="PTHR46599:SF3">
    <property type="entry name" value="PIGGYBAC TRANSPOSABLE ELEMENT-DERIVED PROTEIN 4"/>
    <property type="match status" value="1"/>
</dbReference>
<proteinExistence type="predicted"/>
<dbReference type="Proteomes" id="UP000237271">
    <property type="component" value="Unassembled WGS sequence"/>
</dbReference>
<gene>
    <name evidence="2" type="ORF">PHPALM_8598</name>
</gene>
<name>A0A2P4Y9G0_9STRA</name>
<sequence>MNGSGEKTFKQLWRQLSGEGWNARKPAGMNVDFVYLKPGVKGRLNKSQRGVEIFIDDEGVLDVESSDDEDVDSNMGMVDGELRAITESGWVIYKSMLLMTITVVRAAMWKRIADESNRYRERNIPAMAPSRRHKLLQLQAKDPLAHVRDGLAEHWRQSENGAIPRGTFSRYMKRERFAIIMKVLHFNGSTSPAVKVDRAWKILSILQTVEKMFRRGCRLGRVVSFDEGMILNRSKLNNVRVCMSNKPRKLEIYCGADKDKKNCKKKDGELADGPKAVVRNDTKAQNGQSEKRLIVTDLLYSSVALSLRLLELG</sequence>
<evidence type="ECO:0000259" key="1">
    <source>
        <dbReference type="Pfam" id="PF13843"/>
    </source>
</evidence>
<accession>A0A2P4Y9G0</accession>
<organism evidence="2 3">
    <name type="scientific">Phytophthora palmivora</name>
    <dbReference type="NCBI Taxonomy" id="4796"/>
    <lineage>
        <taxon>Eukaryota</taxon>
        <taxon>Sar</taxon>
        <taxon>Stramenopiles</taxon>
        <taxon>Oomycota</taxon>
        <taxon>Peronosporomycetes</taxon>
        <taxon>Peronosporales</taxon>
        <taxon>Peronosporaceae</taxon>
        <taxon>Phytophthora</taxon>
    </lineage>
</organism>
<protein>
    <recommendedName>
        <fullName evidence="1">PiggyBac transposable element-derived protein domain-containing protein</fullName>
    </recommendedName>
</protein>
<evidence type="ECO:0000313" key="2">
    <source>
        <dbReference type="EMBL" id="POM74441.1"/>
    </source>
</evidence>
<evidence type="ECO:0000313" key="3">
    <source>
        <dbReference type="Proteomes" id="UP000237271"/>
    </source>
</evidence>
<reference evidence="2 3" key="1">
    <citation type="journal article" date="2017" name="Genome Biol. Evol.">
        <title>Phytophthora megakarya and P. palmivora, closely related causal agents of cacao black pod rot, underwent increases in genome sizes and gene numbers by different mechanisms.</title>
        <authorList>
            <person name="Ali S.S."/>
            <person name="Shao J."/>
            <person name="Lary D.J."/>
            <person name="Kronmiller B."/>
            <person name="Shen D."/>
            <person name="Strem M.D."/>
            <person name="Amoako-Attah I."/>
            <person name="Akrofi A.Y."/>
            <person name="Begoude B.A."/>
            <person name="Ten Hoopen G.M."/>
            <person name="Coulibaly K."/>
            <person name="Kebe B.I."/>
            <person name="Melnick R.L."/>
            <person name="Guiltinan M.J."/>
            <person name="Tyler B.M."/>
            <person name="Meinhardt L.W."/>
            <person name="Bailey B.A."/>
        </authorList>
    </citation>
    <scope>NUCLEOTIDE SEQUENCE [LARGE SCALE GENOMIC DNA]</scope>
    <source>
        <strain evidence="3">sbr112.9</strain>
    </source>
</reference>
<dbReference type="InterPro" id="IPR029526">
    <property type="entry name" value="PGBD"/>
</dbReference>
<dbReference type="OrthoDB" id="128905at2759"/>
<keyword evidence="3" id="KW-1185">Reference proteome</keyword>
<dbReference type="AlphaFoldDB" id="A0A2P4Y9G0"/>